<evidence type="ECO:0000313" key="2">
    <source>
        <dbReference type="Proteomes" id="UP001528411"/>
    </source>
</evidence>
<organism evidence="1 2">
    <name type="scientific">Psychrosphaera algicola</name>
    <dbReference type="NCBI Taxonomy" id="3023714"/>
    <lineage>
        <taxon>Bacteria</taxon>
        <taxon>Pseudomonadati</taxon>
        <taxon>Pseudomonadota</taxon>
        <taxon>Gammaproteobacteria</taxon>
        <taxon>Alteromonadales</taxon>
        <taxon>Pseudoalteromonadaceae</taxon>
        <taxon>Psychrosphaera</taxon>
    </lineage>
</organism>
<protein>
    <submittedName>
        <fullName evidence="1">ATP-binding protein</fullName>
    </submittedName>
</protein>
<dbReference type="EMBL" id="JAQOMS010000002">
    <property type="protein sequence ID" value="MDC2888116.1"/>
    <property type="molecule type" value="Genomic_DNA"/>
</dbReference>
<proteinExistence type="predicted"/>
<keyword evidence="1" id="KW-0547">Nucleotide-binding</keyword>
<dbReference type="InterPro" id="IPR021979">
    <property type="entry name" value="DUF3584"/>
</dbReference>
<reference evidence="1 2" key="1">
    <citation type="submission" date="2023-01" db="EMBL/GenBank/DDBJ databases">
        <title>Psychrosphaera sp. nov., isolated from marine algae.</title>
        <authorList>
            <person name="Bayburt H."/>
            <person name="Choi B.J."/>
            <person name="Kim J.M."/>
            <person name="Choi D.G."/>
            <person name="Jeon C.O."/>
        </authorList>
    </citation>
    <scope>NUCLEOTIDE SEQUENCE [LARGE SCALE GENOMIC DNA]</scope>
    <source>
        <strain evidence="1 2">G1-22</strain>
    </source>
</reference>
<dbReference type="Pfam" id="PF12128">
    <property type="entry name" value="DUF3584"/>
    <property type="match status" value="1"/>
</dbReference>
<keyword evidence="1" id="KW-0067">ATP-binding</keyword>
<dbReference type="GO" id="GO:0005524">
    <property type="term" value="F:ATP binding"/>
    <property type="evidence" value="ECO:0007669"/>
    <property type="project" value="UniProtKB-KW"/>
</dbReference>
<evidence type="ECO:0000313" key="1">
    <source>
        <dbReference type="EMBL" id="MDC2888116.1"/>
    </source>
</evidence>
<name>A0ABT5F9P2_9GAMM</name>
<keyword evidence="2" id="KW-1185">Reference proteome</keyword>
<dbReference type="Proteomes" id="UP001528411">
    <property type="component" value="Unassembled WGS sequence"/>
</dbReference>
<sequence>MNTLPSLNRIILINTHMSGIVELKLNGHTNICGTNASGKTTLQRLIPVFYGEYPSRVVPATRDSFERWYLPTEQSFIIYEYIRSEDETCQMVLSSSGSGVDYRLVSKAFDIEDYAAPSLTDERHILTAKELSRNLKRDGVICSRILNTKEFKAIIQNDRAVLSSNRDLLGFARLFSLCLRAVTILDILKNWLKLFIQKKAKWKPSKRWLPLF</sequence>
<comment type="caution">
    <text evidence="1">The sequence shown here is derived from an EMBL/GenBank/DDBJ whole genome shotgun (WGS) entry which is preliminary data.</text>
</comment>
<gene>
    <name evidence="1" type="ORF">PN838_03940</name>
</gene>
<accession>A0ABT5F9P2</accession>